<organism evidence="2 3">
    <name type="scientific">Paramarasmius palmivorus</name>
    <dbReference type="NCBI Taxonomy" id="297713"/>
    <lineage>
        <taxon>Eukaryota</taxon>
        <taxon>Fungi</taxon>
        <taxon>Dikarya</taxon>
        <taxon>Basidiomycota</taxon>
        <taxon>Agaricomycotina</taxon>
        <taxon>Agaricomycetes</taxon>
        <taxon>Agaricomycetidae</taxon>
        <taxon>Agaricales</taxon>
        <taxon>Marasmiineae</taxon>
        <taxon>Marasmiaceae</taxon>
        <taxon>Paramarasmius</taxon>
    </lineage>
</organism>
<dbReference type="AlphaFoldDB" id="A0AAW0D237"/>
<name>A0AAW0D237_9AGAR</name>
<reference evidence="2 3" key="1">
    <citation type="submission" date="2024-01" db="EMBL/GenBank/DDBJ databases">
        <title>A draft genome for a cacao thread blight-causing isolate of Paramarasmius palmivorus.</title>
        <authorList>
            <person name="Baruah I.K."/>
            <person name="Bukari Y."/>
            <person name="Amoako-Attah I."/>
            <person name="Meinhardt L.W."/>
            <person name="Bailey B.A."/>
            <person name="Cohen S.P."/>
        </authorList>
    </citation>
    <scope>NUCLEOTIDE SEQUENCE [LARGE SCALE GENOMIC DNA]</scope>
    <source>
        <strain evidence="2 3">GH-12</strain>
    </source>
</reference>
<dbReference type="EMBL" id="JAYKXP010000024">
    <property type="protein sequence ID" value="KAK7045508.1"/>
    <property type="molecule type" value="Genomic_DNA"/>
</dbReference>
<protein>
    <submittedName>
        <fullName evidence="2">Uncharacterized protein</fullName>
    </submittedName>
</protein>
<sequence length="660" mass="75657">MNLSNPYAVEPFEGKVGCLYNDLGIFVTSPNSTHVADPVFGQRTIRMRKDYHFGEEDPLYFPQLFNKDVPHLAVISLPSVQNSHPHTIAWIRPKDSDFIPLSQPNSPGLCTGLGLLREKLRSKMSKAFHTLMEHNIHYLPPARHDPFIEGYISAIQFMQVQLKCPMDQERTYRTWAICQRVYLELQARFTWIAKYADGTRTMEKDTELASVIGALVDNIETATYLYTLRIPLWLVRPLSENNPFLRVDCWKEPQPSTKTLLDRTDGFIVYMEDTLPAQVPVYTGIINNKDLFRYQAMSAFVRQNVVVRLYDLQEQTKAMHESEKQTQLGPQRTERGVSNRFDPFPRKPKGTSTPPPSNRNKFEDVPTNIVPAAYPTWLQASSHVGKGFNPNAHRDSVGYILPDPSLIAAAGLESQNFTIRNSYLDTWLKLRPVFLYRINTSDNKPLKTGVWRTIIGIRALGFHHKKAKSIKEDVESMMEKILSQGNLKTSIDVSKLDEHPSVWRGQPIDIATAPLVLVQEILWELFEINFRYDVLMCDHHWHRGDREDREVKVLSMVRHCCGHLLPDMDSDLQKQCFPSSDIYERQLAIIGMLSVMATWVGRGKLPDHLSVNGLMSRLQDREAEVTPYELQEIEYGMVHHFIEVFAGTFGRAPVLPRSIL</sequence>
<dbReference type="Proteomes" id="UP001383192">
    <property type="component" value="Unassembled WGS sequence"/>
</dbReference>
<accession>A0AAW0D237</accession>
<gene>
    <name evidence="2" type="ORF">VNI00_007340</name>
</gene>
<evidence type="ECO:0000313" key="2">
    <source>
        <dbReference type="EMBL" id="KAK7045508.1"/>
    </source>
</evidence>
<evidence type="ECO:0000256" key="1">
    <source>
        <dbReference type="SAM" id="MobiDB-lite"/>
    </source>
</evidence>
<proteinExistence type="predicted"/>
<comment type="caution">
    <text evidence="2">The sequence shown here is derived from an EMBL/GenBank/DDBJ whole genome shotgun (WGS) entry which is preliminary data.</text>
</comment>
<evidence type="ECO:0000313" key="3">
    <source>
        <dbReference type="Proteomes" id="UP001383192"/>
    </source>
</evidence>
<feature type="region of interest" description="Disordered" evidence="1">
    <location>
        <begin position="318"/>
        <end position="362"/>
    </location>
</feature>
<keyword evidence="3" id="KW-1185">Reference proteome</keyword>